<evidence type="ECO:0000313" key="4">
    <source>
        <dbReference type="Proteomes" id="UP000332933"/>
    </source>
</evidence>
<evidence type="ECO:0000256" key="1">
    <source>
        <dbReference type="SAM" id="Phobius"/>
    </source>
</evidence>
<protein>
    <submittedName>
        <fullName evidence="3">Aste57867_706 protein</fullName>
    </submittedName>
</protein>
<proteinExistence type="predicted"/>
<dbReference type="EMBL" id="VJMH01000041">
    <property type="protein sequence ID" value="KAF0719909.1"/>
    <property type="molecule type" value="Genomic_DNA"/>
</dbReference>
<keyword evidence="1" id="KW-0472">Membrane</keyword>
<reference evidence="3 4" key="1">
    <citation type="submission" date="2019-03" db="EMBL/GenBank/DDBJ databases">
        <authorList>
            <person name="Gaulin E."/>
            <person name="Dumas B."/>
        </authorList>
    </citation>
    <scope>NUCLEOTIDE SEQUENCE [LARGE SCALE GENOMIC DNA]</scope>
    <source>
        <strain evidence="3">CBS 568.67</strain>
    </source>
</reference>
<organism evidence="3 4">
    <name type="scientific">Aphanomyces stellatus</name>
    <dbReference type="NCBI Taxonomy" id="120398"/>
    <lineage>
        <taxon>Eukaryota</taxon>
        <taxon>Sar</taxon>
        <taxon>Stramenopiles</taxon>
        <taxon>Oomycota</taxon>
        <taxon>Saprolegniomycetes</taxon>
        <taxon>Saprolegniales</taxon>
        <taxon>Verrucalvaceae</taxon>
        <taxon>Aphanomyces</taxon>
    </lineage>
</organism>
<keyword evidence="1" id="KW-1133">Transmembrane helix</keyword>
<accession>A0A485K4G9</accession>
<reference evidence="2" key="2">
    <citation type="submission" date="2019-06" db="EMBL/GenBank/DDBJ databases">
        <title>Genomics analysis of Aphanomyces spp. identifies a new class of oomycete effector associated with host adaptation.</title>
        <authorList>
            <person name="Gaulin E."/>
        </authorList>
    </citation>
    <scope>NUCLEOTIDE SEQUENCE</scope>
    <source>
        <strain evidence="2">CBS 578.67</strain>
    </source>
</reference>
<dbReference type="Proteomes" id="UP000332933">
    <property type="component" value="Unassembled WGS sequence"/>
</dbReference>
<evidence type="ECO:0000313" key="2">
    <source>
        <dbReference type="EMBL" id="KAF0719909.1"/>
    </source>
</evidence>
<keyword evidence="4" id="KW-1185">Reference proteome</keyword>
<sequence length="136" mass="14911">MDRFGPIAIAASVVVVSLVALTTQSVMPVKHARRKHPCRLTAFAQPALRNSRRRRRACSSVNFDDKALRLAPRRYPLYTISEEDASSAARPAKLSSIDSPSKSNMDIAWNIHMMGMKKAQAMVGDLSVTNLCVAVS</sequence>
<name>A0A485K4G9_9STRA</name>
<evidence type="ECO:0000313" key="3">
    <source>
        <dbReference type="EMBL" id="VFT77930.1"/>
    </source>
</evidence>
<keyword evidence="1" id="KW-0812">Transmembrane</keyword>
<gene>
    <name evidence="3" type="primary">Aste57867_706</name>
    <name evidence="2" type="ORF">As57867_000705</name>
    <name evidence="3" type="ORF">ASTE57867_706</name>
</gene>
<dbReference type="EMBL" id="CAADRA010000041">
    <property type="protein sequence ID" value="VFT77930.1"/>
    <property type="molecule type" value="Genomic_DNA"/>
</dbReference>
<feature type="transmembrane region" description="Helical" evidence="1">
    <location>
        <begin position="6"/>
        <end position="27"/>
    </location>
</feature>
<dbReference type="AlphaFoldDB" id="A0A485K4G9"/>